<dbReference type="AlphaFoldDB" id="A0A5E4Y0S8"/>
<dbReference type="EMBL" id="CABPSI010000005">
    <property type="protein sequence ID" value="VVE42244.1"/>
    <property type="molecule type" value="Genomic_DNA"/>
</dbReference>
<dbReference type="Proteomes" id="UP000333828">
    <property type="component" value="Unassembled WGS sequence"/>
</dbReference>
<reference evidence="1 2" key="1">
    <citation type="submission" date="2019-08" db="EMBL/GenBank/DDBJ databases">
        <authorList>
            <person name="Peeters C."/>
        </authorList>
    </citation>
    <scope>NUCLEOTIDE SEQUENCE [LARGE SCALE GENOMIC DNA]</scope>
    <source>
        <strain evidence="1 2">LMG 31115</strain>
    </source>
</reference>
<proteinExistence type="predicted"/>
<sequence>MSYDLMVFEPTAAPKDRQQFMTWFQGQTAWSEAHSYDDPVVSSPALQAWFLEMVQHFPAMNGPYASDDVDDPKVTDYCVGQVVIYSAFAWSCAEEAYGAMKRLADKHSVGFFDVSADQGEIIFPDN</sequence>
<protein>
    <submittedName>
        <fullName evidence="1">Uncharacterized protein</fullName>
    </submittedName>
</protein>
<dbReference type="RefSeq" id="WP_150685753.1">
    <property type="nucleotide sequence ID" value="NZ_CABPSF010000006.1"/>
</dbReference>
<accession>A0A5E4Y0S8</accession>
<gene>
    <name evidence="1" type="ORF">PIN31115_04192</name>
</gene>
<evidence type="ECO:0000313" key="2">
    <source>
        <dbReference type="Proteomes" id="UP000333828"/>
    </source>
</evidence>
<evidence type="ECO:0000313" key="1">
    <source>
        <dbReference type="EMBL" id="VVE42244.1"/>
    </source>
</evidence>
<organism evidence="1 2">
    <name type="scientific">Pandoraea iniqua</name>
    <dbReference type="NCBI Taxonomy" id="2508288"/>
    <lineage>
        <taxon>Bacteria</taxon>
        <taxon>Pseudomonadati</taxon>
        <taxon>Pseudomonadota</taxon>
        <taxon>Betaproteobacteria</taxon>
        <taxon>Burkholderiales</taxon>
        <taxon>Burkholderiaceae</taxon>
        <taxon>Pandoraea</taxon>
    </lineage>
</organism>
<keyword evidence="2" id="KW-1185">Reference proteome</keyword>
<name>A0A5E4Y0S8_9BURK</name>